<feature type="signal peptide" evidence="3">
    <location>
        <begin position="1"/>
        <end position="22"/>
    </location>
</feature>
<dbReference type="Pfam" id="PF02668">
    <property type="entry name" value="TauD"/>
    <property type="match status" value="1"/>
</dbReference>
<accession>A0ABD3RWQ1</accession>
<dbReference type="PANTHER" id="PTHR10696:SF21">
    <property type="entry name" value="TAUD_TFDA-LIKE DOMAIN-CONTAINING PROTEIN"/>
    <property type="match status" value="1"/>
</dbReference>
<dbReference type="GO" id="GO:0016491">
    <property type="term" value="F:oxidoreductase activity"/>
    <property type="evidence" value="ECO:0007669"/>
    <property type="project" value="UniProtKB-KW"/>
</dbReference>
<name>A0ABD3RWQ1_9STRA</name>
<protein>
    <recommendedName>
        <fullName evidence="4">TauD/TfdA-like domain-containing protein</fullName>
    </recommendedName>
</protein>
<dbReference type="SUPFAM" id="SSF51197">
    <property type="entry name" value="Clavaminate synthase-like"/>
    <property type="match status" value="1"/>
</dbReference>
<keyword evidence="1" id="KW-0560">Oxidoreductase</keyword>
<evidence type="ECO:0000256" key="1">
    <source>
        <dbReference type="ARBA" id="ARBA00023002"/>
    </source>
</evidence>
<dbReference type="InterPro" id="IPR042098">
    <property type="entry name" value="TauD-like_sf"/>
</dbReference>
<feature type="region of interest" description="Disordered" evidence="2">
    <location>
        <begin position="24"/>
        <end position="65"/>
    </location>
</feature>
<dbReference type="AlphaFoldDB" id="A0ABD3RWQ1"/>
<evidence type="ECO:0000313" key="5">
    <source>
        <dbReference type="EMBL" id="KAL3816660.1"/>
    </source>
</evidence>
<dbReference type="Gene3D" id="3.60.130.10">
    <property type="entry name" value="Clavaminate synthase-like"/>
    <property type="match status" value="1"/>
</dbReference>
<keyword evidence="6" id="KW-1185">Reference proteome</keyword>
<evidence type="ECO:0000256" key="2">
    <source>
        <dbReference type="SAM" id="MobiDB-lite"/>
    </source>
</evidence>
<dbReference type="InterPro" id="IPR003819">
    <property type="entry name" value="TauD/TfdA-like"/>
</dbReference>
<feature type="chain" id="PRO_5044823499" description="TauD/TfdA-like domain-containing protein" evidence="3">
    <location>
        <begin position="23"/>
        <end position="467"/>
    </location>
</feature>
<feature type="domain" description="TauD/TfdA-like" evidence="4">
    <location>
        <begin position="107"/>
        <end position="419"/>
    </location>
</feature>
<sequence>MVKFSIPAFALFIGHGISSASAFVPSSPSHGIPTRRGTSHSPSSRIAASATATATDQQPRKQSPLAPLTIWGERIPDILESQAELRSRSDVVFASTIRSTDVGLSPEDVDGQLAYIRENAHDIKERMVRHGAVIFRDFHLMRDQDGFVKFYESLGMRVCLDPLHSVSARPTVDGSRDSPVYEAVNKESRKNFFIGMHNEFVGTRAPRAAAFVCFKPAETGGEFLIADGRRVFRDLDPDVVRRLYERNIRYSVMELPFFGWIDNLPEFARPATMGLIRGLASAAINAKVDFSVDLSWGEGGYDGVRMLQARAPSQPPVLVHPVTGEPHWFCNVHSHSSKLRKDREAIYGAERFEDGASQINKSDMFYGDDGTISDEDLEHIDEVTMRNVQYVKMERGDVVLLDNYKCMHGRNVFDGTRKHGVAWFEGWEGEEEMKMGRTDAVNDDDDATSSRRKVGEEAAVPFYATSL</sequence>
<proteinExistence type="predicted"/>
<evidence type="ECO:0000256" key="3">
    <source>
        <dbReference type="SAM" id="SignalP"/>
    </source>
</evidence>
<dbReference type="PANTHER" id="PTHR10696">
    <property type="entry name" value="GAMMA-BUTYROBETAINE HYDROXYLASE-RELATED"/>
    <property type="match status" value="1"/>
</dbReference>
<organism evidence="5 6">
    <name type="scientific">Cyclostephanos tholiformis</name>
    <dbReference type="NCBI Taxonomy" id="382380"/>
    <lineage>
        <taxon>Eukaryota</taxon>
        <taxon>Sar</taxon>
        <taxon>Stramenopiles</taxon>
        <taxon>Ochrophyta</taxon>
        <taxon>Bacillariophyta</taxon>
        <taxon>Coscinodiscophyceae</taxon>
        <taxon>Thalassiosirophycidae</taxon>
        <taxon>Stephanodiscales</taxon>
        <taxon>Stephanodiscaceae</taxon>
        <taxon>Cyclostephanos</taxon>
    </lineage>
</organism>
<evidence type="ECO:0000259" key="4">
    <source>
        <dbReference type="Pfam" id="PF02668"/>
    </source>
</evidence>
<evidence type="ECO:0000313" key="6">
    <source>
        <dbReference type="Proteomes" id="UP001530377"/>
    </source>
</evidence>
<gene>
    <name evidence="5" type="ORF">ACHAXA_000838</name>
</gene>
<keyword evidence="3" id="KW-0732">Signal</keyword>
<dbReference type="InterPro" id="IPR050411">
    <property type="entry name" value="AlphaKG_dependent_hydroxylases"/>
</dbReference>
<dbReference type="Proteomes" id="UP001530377">
    <property type="component" value="Unassembled WGS sequence"/>
</dbReference>
<comment type="caution">
    <text evidence="5">The sequence shown here is derived from an EMBL/GenBank/DDBJ whole genome shotgun (WGS) entry which is preliminary data.</text>
</comment>
<dbReference type="EMBL" id="JALLPB020000138">
    <property type="protein sequence ID" value="KAL3816660.1"/>
    <property type="molecule type" value="Genomic_DNA"/>
</dbReference>
<reference evidence="5 6" key="1">
    <citation type="submission" date="2024-10" db="EMBL/GenBank/DDBJ databases">
        <title>Updated reference genomes for cyclostephanoid diatoms.</title>
        <authorList>
            <person name="Roberts W.R."/>
            <person name="Alverson A.J."/>
        </authorList>
    </citation>
    <scope>NUCLEOTIDE SEQUENCE [LARGE SCALE GENOMIC DNA]</scope>
    <source>
        <strain evidence="5 6">AJA228-03</strain>
    </source>
</reference>